<evidence type="ECO:0000313" key="2">
    <source>
        <dbReference type="Proteomes" id="UP000638560"/>
    </source>
</evidence>
<dbReference type="Proteomes" id="UP000638560">
    <property type="component" value="Unassembled WGS sequence"/>
</dbReference>
<dbReference type="RefSeq" id="WP_196203408.1">
    <property type="nucleotide sequence ID" value="NZ_JADPUN010000211.1"/>
</dbReference>
<comment type="caution">
    <text evidence="1">The sequence shown here is derived from an EMBL/GenBank/DDBJ whole genome shotgun (WGS) entry which is preliminary data.</text>
</comment>
<keyword evidence="2" id="KW-1185">Reference proteome</keyword>
<accession>A0ABS0H082</accession>
<sequence length="68" mass="7723">MKPTIAADTLRGTLTQYLTTTFGLTDEPVRRGLEAFLTHPEQGIFRGPYLRIRTPFRPASGEWRSTLD</sequence>
<organism evidence="1 2">
    <name type="scientific">Plantactinospora alkalitolerans</name>
    <dbReference type="NCBI Taxonomy" id="2789879"/>
    <lineage>
        <taxon>Bacteria</taxon>
        <taxon>Bacillati</taxon>
        <taxon>Actinomycetota</taxon>
        <taxon>Actinomycetes</taxon>
        <taxon>Micromonosporales</taxon>
        <taxon>Micromonosporaceae</taxon>
        <taxon>Plantactinospora</taxon>
    </lineage>
</organism>
<reference evidence="1 2" key="1">
    <citation type="submission" date="2020-11" db="EMBL/GenBank/DDBJ databases">
        <title>A novel isolate from a Black sea contaminated sediment with potential to produce alkanes: Plantactinospora alkalitolerans sp. nov.</title>
        <authorList>
            <person name="Carro L."/>
            <person name="Veyisoglu A."/>
            <person name="Guven K."/>
            <person name="Schumann P."/>
            <person name="Klenk H.-P."/>
            <person name="Sahin N."/>
        </authorList>
    </citation>
    <scope>NUCLEOTIDE SEQUENCE [LARGE SCALE GENOMIC DNA]</scope>
    <source>
        <strain evidence="1 2">S1510</strain>
    </source>
</reference>
<evidence type="ECO:0000313" key="1">
    <source>
        <dbReference type="EMBL" id="MBF9131869.1"/>
    </source>
</evidence>
<gene>
    <name evidence="1" type="ORF">I0C86_23305</name>
</gene>
<name>A0ABS0H082_9ACTN</name>
<dbReference type="EMBL" id="JADPUN010000211">
    <property type="protein sequence ID" value="MBF9131869.1"/>
    <property type="molecule type" value="Genomic_DNA"/>
</dbReference>
<proteinExistence type="predicted"/>
<protein>
    <submittedName>
        <fullName evidence="1">Uncharacterized protein</fullName>
    </submittedName>
</protein>